<dbReference type="Gene3D" id="3.10.620.30">
    <property type="match status" value="1"/>
</dbReference>
<feature type="transmembrane region" description="Helical" evidence="1">
    <location>
        <begin position="21"/>
        <end position="39"/>
    </location>
</feature>
<evidence type="ECO:0000313" key="3">
    <source>
        <dbReference type="EMBL" id="HIX58810.1"/>
    </source>
</evidence>
<reference evidence="3" key="1">
    <citation type="journal article" date="2021" name="PeerJ">
        <title>Extensive microbial diversity within the chicken gut microbiome revealed by metagenomics and culture.</title>
        <authorList>
            <person name="Gilroy R."/>
            <person name="Ravi A."/>
            <person name="Getino M."/>
            <person name="Pursley I."/>
            <person name="Horton D.L."/>
            <person name="Alikhan N.F."/>
            <person name="Baker D."/>
            <person name="Gharbi K."/>
            <person name="Hall N."/>
            <person name="Watson M."/>
            <person name="Adriaenssens E.M."/>
            <person name="Foster-Nyarko E."/>
            <person name="Jarju S."/>
            <person name="Secka A."/>
            <person name="Antonio M."/>
            <person name="Oren A."/>
            <person name="Chaudhuri R.R."/>
            <person name="La Ragione R."/>
            <person name="Hildebrand F."/>
            <person name="Pallen M.J."/>
        </authorList>
    </citation>
    <scope>NUCLEOTIDE SEQUENCE</scope>
    <source>
        <strain evidence="3">ChiSjej1B19-8411</strain>
    </source>
</reference>
<evidence type="ECO:0000313" key="4">
    <source>
        <dbReference type="Proteomes" id="UP000886817"/>
    </source>
</evidence>
<organism evidence="3 4">
    <name type="scientific">Candidatus Blautia gallistercoris</name>
    <dbReference type="NCBI Taxonomy" id="2838490"/>
    <lineage>
        <taxon>Bacteria</taxon>
        <taxon>Bacillati</taxon>
        <taxon>Bacillota</taxon>
        <taxon>Clostridia</taxon>
        <taxon>Lachnospirales</taxon>
        <taxon>Lachnospiraceae</taxon>
        <taxon>Blautia</taxon>
    </lineage>
</organism>
<keyword evidence="1" id="KW-0812">Transmembrane</keyword>
<dbReference type="InterPro" id="IPR052901">
    <property type="entry name" value="Bact_TGase-like"/>
</dbReference>
<dbReference type="Pfam" id="PF01841">
    <property type="entry name" value="Transglut_core"/>
    <property type="match status" value="1"/>
</dbReference>
<dbReference type="InterPro" id="IPR038765">
    <property type="entry name" value="Papain-like_cys_pep_sf"/>
</dbReference>
<dbReference type="InterPro" id="IPR021878">
    <property type="entry name" value="TgpA_N"/>
</dbReference>
<dbReference type="PANTHER" id="PTHR42736:SF1">
    <property type="entry name" value="PROTEIN-GLUTAMINE GAMMA-GLUTAMYLTRANSFERASE"/>
    <property type="match status" value="1"/>
</dbReference>
<feature type="domain" description="Transglutaminase-like" evidence="2">
    <location>
        <begin position="491"/>
        <end position="567"/>
    </location>
</feature>
<evidence type="ECO:0000256" key="1">
    <source>
        <dbReference type="SAM" id="Phobius"/>
    </source>
</evidence>
<feature type="transmembrane region" description="Helical" evidence="1">
    <location>
        <begin position="204"/>
        <end position="223"/>
    </location>
</feature>
<sequence length="766" mass="86643">MNGIELLVEKKQLNYKENGTAAFLCLLSGVYGIVLLLRSVSGISYAEWLVYPAGAVACGILWLVYHRKRSWFPMVFIGLLAAEGLGIYMLRDTLMGQVAAIADSLSGNSGQETVMVTEAVCLGILFLSLLLFFLEMLLKNHMLLYLVTSALLLAAPLFGIRPGIGSLVLLVFFQIAFWSLRLIEKGRYRLLFPENGQKRLSWKICRVVLLLMGVGFLISFILVSRYEEDFYDLAYKAEGSIYQITSQVSGQSENPIANGLVSSGNNYATGTDQLQVTVSRRPTETLYLKGFTGGDYVGGDWLPADDEQVYIDMDQVLHWREWASMIGGMYSSMYYVLNRTTQTETEPVIMAVQHVNQDYRTLYTPYYSRRSRGWNNSMATGENTDYSLGYFYWYFEQKDMNVQWEVPAGDNGMMMGWYGDLQNAYREAAGTAYTKVPWELLPRLAELARQHPLEELNEITEFILYTLQSNAVYTRTPGWAPLNEDIVEYFLFESGKGYCVHFASAATLLYRMYGVPSRYASGYVLYPSDFELQEDGTYRAVVTDASAHAWTEILLDDYGWTPVEVTPASDGSSAAVYPGFDGLDLERLSQMQEEWSLELPEESGAETEQRPVRAARTMALSLPEIHLESLGSLGEILLLSAAYLLFLAPVFLDCRRSRRMRRLEQMSACKVFGRFMEMLHFSGYLKGYEGTEDDFAGELARKIPGVTVKEISRMQELAMEAAYGAGKTADKSNRELVKTYRKAAEEIYGKLRWHQKLIFRYGKAFG</sequence>
<name>A0A9D2B2J3_9FIRM</name>
<proteinExistence type="predicted"/>
<dbReference type="Proteomes" id="UP000886817">
    <property type="component" value="Unassembled WGS sequence"/>
</dbReference>
<dbReference type="AlphaFoldDB" id="A0A9D2B2J3"/>
<keyword evidence="1" id="KW-0472">Membrane</keyword>
<reference evidence="3" key="2">
    <citation type="submission" date="2021-04" db="EMBL/GenBank/DDBJ databases">
        <authorList>
            <person name="Gilroy R."/>
        </authorList>
    </citation>
    <scope>NUCLEOTIDE SEQUENCE</scope>
    <source>
        <strain evidence="3">ChiSjej1B19-8411</strain>
    </source>
</reference>
<feature type="transmembrane region" description="Helical" evidence="1">
    <location>
        <begin position="114"/>
        <end position="134"/>
    </location>
</feature>
<comment type="caution">
    <text evidence="3">The sequence shown here is derived from an EMBL/GenBank/DDBJ whole genome shotgun (WGS) entry which is preliminary data.</text>
</comment>
<dbReference type="PANTHER" id="PTHR42736">
    <property type="entry name" value="PROTEIN-GLUTAMINE GAMMA-GLUTAMYLTRANSFERASE"/>
    <property type="match status" value="1"/>
</dbReference>
<gene>
    <name evidence="3" type="ORF">IAA45_03735</name>
</gene>
<dbReference type="EMBL" id="DXEX01000086">
    <property type="protein sequence ID" value="HIX58810.1"/>
    <property type="molecule type" value="Genomic_DNA"/>
</dbReference>
<protein>
    <submittedName>
        <fullName evidence="3">Transglutaminase domain-containing protein</fullName>
    </submittedName>
</protein>
<feature type="transmembrane region" description="Helical" evidence="1">
    <location>
        <begin position="141"/>
        <end position="158"/>
    </location>
</feature>
<dbReference type="Pfam" id="PF11992">
    <property type="entry name" value="TgpA_N"/>
    <property type="match status" value="1"/>
</dbReference>
<dbReference type="InterPro" id="IPR002931">
    <property type="entry name" value="Transglutaminase-like"/>
</dbReference>
<feature type="transmembrane region" description="Helical" evidence="1">
    <location>
        <begin position="630"/>
        <end position="652"/>
    </location>
</feature>
<accession>A0A9D2B2J3</accession>
<feature type="transmembrane region" description="Helical" evidence="1">
    <location>
        <begin position="45"/>
        <end position="64"/>
    </location>
</feature>
<keyword evidence="1" id="KW-1133">Transmembrane helix</keyword>
<feature type="transmembrane region" description="Helical" evidence="1">
    <location>
        <begin position="71"/>
        <end position="90"/>
    </location>
</feature>
<evidence type="ECO:0000259" key="2">
    <source>
        <dbReference type="SMART" id="SM00460"/>
    </source>
</evidence>
<dbReference type="SUPFAM" id="SSF54001">
    <property type="entry name" value="Cysteine proteinases"/>
    <property type="match status" value="1"/>
</dbReference>
<dbReference type="SMART" id="SM00460">
    <property type="entry name" value="TGc"/>
    <property type="match status" value="1"/>
</dbReference>
<feature type="transmembrane region" description="Helical" evidence="1">
    <location>
        <begin position="164"/>
        <end position="183"/>
    </location>
</feature>